<organism evidence="12 13">
    <name type="scientific">Pristionchus mayeri</name>
    <dbReference type="NCBI Taxonomy" id="1317129"/>
    <lineage>
        <taxon>Eukaryota</taxon>
        <taxon>Metazoa</taxon>
        <taxon>Ecdysozoa</taxon>
        <taxon>Nematoda</taxon>
        <taxon>Chromadorea</taxon>
        <taxon>Rhabditida</taxon>
        <taxon>Rhabditina</taxon>
        <taxon>Diplogasteromorpha</taxon>
        <taxon>Diplogasteroidea</taxon>
        <taxon>Neodiplogasteridae</taxon>
        <taxon>Pristionchus</taxon>
    </lineage>
</organism>
<dbReference type="InterPro" id="IPR000504">
    <property type="entry name" value="RRM_dom"/>
</dbReference>
<keyword evidence="6 9" id="KW-0694">RNA-binding</keyword>
<dbReference type="InterPro" id="IPR035979">
    <property type="entry name" value="RBD_domain_sf"/>
</dbReference>
<dbReference type="SUPFAM" id="SSF54928">
    <property type="entry name" value="RNA-binding domain, RBD"/>
    <property type="match status" value="1"/>
</dbReference>
<feature type="compositionally biased region" description="Basic residues" evidence="10">
    <location>
        <begin position="187"/>
        <end position="212"/>
    </location>
</feature>
<feature type="region of interest" description="Disordered" evidence="10">
    <location>
        <begin position="177"/>
        <end position="315"/>
    </location>
</feature>
<feature type="domain" description="RRM" evidence="11">
    <location>
        <begin position="109"/>
        <end position="177"/>
    </location>
</feature>
<dbReference type="GO" id="GO:0006397">
    <property type="term" value="P:mRNA processing"/>
    <property type="evidence" value="ECO:0007669"/>
    <property type="project" value="UniProtKB-KW"/>
</dbReference>
<dbReference type="Gene3D" id="3.30.70.330">
    <property type="match status" value="2"/>
</dbReference>
<dbReference type="GO" id="GO:0005634">
    <property type="term" value="C:nucleus"/>
    <property type="evidence" value="ECO:0007669"/>
    <property type="project" value="UniProtKB-SubCell"/>
</dbReference>
<comment type="caution">
    <text evidence="12">The sequence shown here is derived from an EMBL/GenBank/DDBJ whole genome shotgun (WGS) entry which is preliminary data.</text>
</comment>
<evidence type="ECO:0000256" key="10">
    <source>
        <dbReference type="SAM" id="MobiDB-lite"/>
    </source>
</evidence>
<dbReference type="GO" id="GO:0008380">
    <property type="term" value="P:RNA splicing"/>
    <property type="evidence" value="ECO:0007669"/>
    <property type="project" value="UniProtKB-KW"/>
</dbReference>
<dbReference type="SMART" id="SM00360">
    <property type="entry name" value="RRM"/>
    <property type="match status" value="2"/>
</dbReference>
<proteinExistence type="inferred from homology"/>
<evidence type="ECO:0000256" key="5">
    <source>
        <dbReference type="ARBA" id="ARBA00022737"/>
    </source>
</evidence>
<dbReference type="AlphaFoldDB" id="A0AAN5IEQ3"/>
<protein>
    <recommendedName>
        <fullName evidence="11">RRM domain-containing protein</fullName>
    </recommendedName>
</protein>
<evidence type="ECO:0000256" key="7">
    <source>
        <dbReference type="ARBA" id="ARBA00023187"/>
    </source>
</evidence>
<comment type="subcellular location">
    <subcellularLocation>
        <location evidence="1">Nucleus</location>
    </subcellularLocation>
</comment>
<dbReference type="EMBL" id="BTRK01000006">
    <property type="protein sequence ID" value="GMR59851.1"/>
    <property type="molecule type" value="Genomic_DNA"/>
</dbReference>
<reference evidence="13" key="1">
    <citation type="submission" date="2022-10" db="EMBL/GenBank/DDBJ databases">
        <title>Genome assembly of Pristionchus species.</title>
        <authorList>
            <person name="Yoshida K."/>
            <person name="Sommer R.J."/>
        </authorList>
    </citation>
    <scope>NUCLEOTIDE SEQUENCE [LARGE SCALE GENOMIC DNA]</scope>
    <source>
        <strain evidence="13">RS5460</strain>
    </source>
</reference>
<feature type="domain" description="RRM" evidence="11">
    <location>
        <begin position="3"/>
        <end position="73"/>
    </location>
</feature>
<keyword evidence="3" id="KW-0597">Phosphoprotein</keyword>
<dbReference type="FunFam" id="3.30.70.330:FF:000028">
    <property type="entry name" value="Putative serine/arginine-rich splicing factor 4"/>
    <property type="match status" value="1"/>
</dbReference>
<feature type="compositionally biased region" description="Gly residues" evidence="10">
    <location>
        <begin position="80"/>
        <end position="100"/>
    </location>
</feature>
<keyword evidence="5" id="KW-0677">Repeat</keyword>
<dbReference type="CDD" id="cd12337">
    <property type="entry name" value="RRM1_SRSF4_like"/>
    <property type="match status" value="1"/>
</dbReference>
<keyword evidence="8" id="KW-0539">Nucleus</keyword>
<evidence type="ECO:0000256" key="6">
    <source>
        <dbReference type="ARBA" id="ARBA00022884"/>
    </source>
</evidence>
<accession>A0AAN5IEQ3</accession>
<evidence type="ECO:0000256" key="3">
    <source>
        <dbReference type="ARBA" id="ARBA00022553"/>
    </source>
</evidence>
<evidence type="ECO:0000256" key="2">
    <source>
        <dbReference type="ARBA" id="ARBA00010269"/>
    </source>
</evidence>
<feature type="compositionally biased region" description="Basic and acidic residues" evidence="10">
    <location>
        <begin position="177"/>
        <end position="186"/>
    </location>
</feature>
<evidence type="ECO:0000256" key="1">
    <source>
        <dbReference type="ARBA" id="ARBA00004123"/>
    </source>
</evidence>
<dbReference type="Pfam" id="PF00076">
    <property type="entry name" value="RRM_1"/>
    <property type="match status" value="2"/>
</dbReference>
<keyword evidence="7" id="KW-0508">mRNA splicing</keyword>
<evidence type="ECO:0000313" key="12">
    <source>
        <dbReference type="EMBL" id="GMR59851.1"/>
    </source>
</evidence>
<feature type="compositionally biased region" description="Basic and acidic residues" evidence="10">
    <location>
        <begin position="274"/>
        <end position="291"/>
    </location>
</feature>
<feature type="compositionally biased region" description="Basic and acidic residues" evidence="10">
    <location>
        <begin position="226"/>
        <end position="235"/>
    </location>
</feature>
<dbReference type="InterPro" id="IPR012677">
    <property type="entry name" value="Nucleotide-bd_a/b_plait_sf"/>
</dbReference>
<feature type="region of interest" description="Disordered" evidence="10">
    <location>
        <begin position="78"/>
        <end position="105"/>
    </location>
</feature>
<dbReference type="GO" id="GO:0003723">
    <property type="term" value="F:RNA binding"/>
    <property type="evidence" value="ECO:0007669"/>
    <property type="project" value="UniProtKB-UniRule"/>
</dbReference>
<evidence type="ECO:0000256" key="8">
    <source>
        <dbReference type="ARBA" id="ARBA00023242"/>
    </source>
</evidence>
<evidence type="ECO:0000313" key="13">
    <source>
        <dbReference type="Proteomes" id="UP001328107"/>
    </source>
</evidence>
<name>A0AAN5IEQ3_9BILA</name>
<dbReference type="FunFam" id="3.30.70.330:FF:001067">
    <property type="entry name" value="Serine/arginine-rich splicing factor 4"/>
    <property type="match status" value="1"/>
</dbReference>
<dbReference type="PANTHER" id="PTHR48038">
    <property type="entry name" value="RIBONUCLEOPROTEIN RB97D"/>
    <property type="match status" value="1"/>
</dbReference>
<sequence length="315" mass="35755">MANRVYIGRLSSRATERDVEHFFRGYGKLRDIVLKNGFGFIEFDSSRDADDAIYDLNGKELAGERVMLEFSRRGPRADAYGGGGRGGGGRDSFGARGGARYGPPQKTRHRMIVENLSTHISWQDLKDMCRKYGEVTFADAHRDKKNEGMICFATRDDLKHCMDKLDGKDVNGRKIKLIDDSDDRGGSRSRSRSRRRSTSRSRSRSHSRSRSPRGRDSRSRSKSRSPRRDRDDKSRSRSRSRSAKRNDKSRSRSGSPKKRDEKSRSRSHSGSPKRGGDKRSRSRSASREASRSRSPAGRKSDKENSRSPTPEKMDD</sequence>
<feature type="compositionally biased region" description="Basic and acidic residues" evidence="10">
    <location>
        <begin position="298"/>
        <end position="315"/>
    </location>
</feature>
<dbReference type="Proteomes" id="UP001328107">
    <property type="component" value="Unassembled WGS sequence"/>
</dbReference>
<evidence type="ECO:0000256" key="4">
    <source>
        <dbReference type="ARBA" id="ARBA00022664"/>
    </source>
</evidence>
<evidence type="ECO:0000259" key="11">
    <source>
        <dbReference type="PROSITE" id="PS50102"/>
    </source>
</evidence>
<evidence type="ECO:0000256" key="9">
    <source>
        <dbReference type="PROSITE-ProRule" id="PRU00176"/>
    </source>
</evidence>
<keyword evidence="4" id="KW-0507">mRNA processing</keyword>
<dbReference type="PANTHER" id="PTHR48038:SF3">
    <property type="entry name" value="SPLICING FACTOR, ARGININE_SERINE-RICH 1-RELATED"/>
    <property type="match status" value="1"/>
</dbReference>
<comment type="similarity">
    <text evidence="2">Belongs to the splicing factor SR family.</text>
</comment>
<keyword evidence="13" id="KW-1185">Reference proteome</keyword>
<gene>
    <name evidence="12" type="ORF">PMAYCL1PPCAC_30046</name>
</gene>
<dbReference type="PROSITE" id="PS50102">
    <property type="entry name" value="RRM"/>
    <property type="match status" value="2"/>
</dbReference>